<proteinExistence type="predicted"/>
<sequence length="389" mass="43634">MGSTSPSTVNDDYFIEFQKALDCIKGHKAFHGIIDRLPDSAGGLAVFDLEEMVKALNSKAHSYTASGNFFWVDLLFSTMRGVPFNHTNIQLMVDHQFAKPAIFAAPIEIAVADVKHFEPFGGWRSVTPEEKLHSFVWAIHRDITAEPKVPDKVIKEWANMAVKEDMYYRCANIREEVVTEAATIQRTAFQSVYEIAAFSDAMSDKHGERLSAKKIAKLYADHVVQSKASSGSVGKAEVRGERMIDDALTIARRGLSVPEIEAVLRRCDNLWGHQSPFNSVAKICGVISKCRAKELVWVFQSIEHAVLTEQIETSAFTVRFSLGDASKIGYIDVLLLKLRVLQRLTNTWLPSQGCSGEVLAVLHDKVMFPVQWREHVCPHAGPMTWKKEW</sequence>
<accession>A0ABP0J3R8</accession>
<evidence type="ECO:0000313" key="2">
    <source>
        <dbReference type="Proteomes" id="UP001642464"/>
    </source>
</evidence>
<reference evidence="1 2" key="1">
    <citation type="submission" date="2024-02" db="EMBL/GenBank/DDBJ databases">
        <authorList>
            <person name="Chen Y."/>
            <person name="Shah S."/>
            <person name="Dougan E. K."/>
            <person name="Thang M."/>
            <person name="Chan C."/>
        </authorList>
    </citation>
    <scope>NUCLEOTIDE SEQUENCE [LARGE SCALE GENOMIC DNA]</scope>
</reference>
<keyword evidence="2" id="KW-1185">Reference proteome</keyword>
<feature type="non-terminal residue" evidence="1">
    <location>
        <position position="389"/>
    </location>
</feature>
<name>A0ABP0J3R8_9DINO</name>
<organism evidence="1 2">
    <name type="scientific">Durusdinium trenchii</name>
    <dbReference type="NCBI Taxonomy" id="1381693"/>
    <lineage>
        <taxon>Eukaryota</taxon>
        <taxon>Sar</taxon>
        <taxon>Alveolata</taxon>
        <taxon>Dinophyceae</taxon>
        <taxon>Suessiales</taxon>
        <taxon>Symbiodiniaceae</taxon>
        <taxon>Durusdinium</taxon>
    </lineage>
</organism>
<protein>
    <submittedName>
        <fullName evidence="1">Uncharacterized protein</fullName>
    </submittedName>
</protein>
<evidence type="ECO:0000313" key="1">
    <source>
        <dbReference type="EMBL" id="CAK9008998.1"/>
    </source>
</evidence>
<gene>
    <name evidence="1" type="ORF">SCF082_LOCUS10106</name>
</gene>
<dbReference type="Proteomes" id="UP001642464">
    <property type="component" value="Unassembled WGS sequence"/>
</dbReference>
<dbReference type="EMBL" id="CAXAMM010005883">
    <property type="protein sequence ID" value="CAK9008998.1"/>
    <property type="molecule type" value="Genomic_DNA"/>
</dbReference>
<comment type="caution">
    <text evidence="1">The sequence shown here is derived from an EMBL/GenBank/DDBJ whole genome shotgun (WGS) entry which is preliminary data.</text>
</comment>